<proteinExistence type="predicted"/>
<feature type="non-terminal residue" evidence="1">
    <location>
        <position position="1"/>
    </location>
</feature>
<reference evidence="1" key="1">
    <citation type="journal article" date="2023" name="Mol. Biol. Evol.">
        <title>Third-Generation Sequencing Reveals the Adaptive Role of the Epigenome in Three Deep-Sea Polychaetes.</title>
        <authorList>
            <person name="Perez M."/>
            <person name="Aroh O."/>
            <person name="Sun Y."/>
            <person name="Lan Y."/>
            <person name="Juniper S.K."/>
            <person name="Young C.R."/>
            <person name="Angers B."/>
            <person name="Qian P.Y."/>
        </authorList>
    </citation>
    <scope>NUCLEOTIDE SEQUENCE</scope>
    <source>
        <strain evidence="1">P08H-3</strain>
    </source>
</reference>
<gene>
    <name evidence="1" type="ORF">LSH36_1253g00015</name>
</gene>
<name>A0AAD9ITV8_9ANNE</name>
<dbReference type="AlphaFoldDB" id="A0AAD9ITV8"/>
<accession>A0AAD9ITV8</accession>
<comment type="caution">
    <text evidence="1">The sequence shown here is derived from an EMBL/GenBank/DDBJ whole genome shotgun (WGS) entry which is preliminary data.</text>
</comment>
<protein>
    <submittedName>
        <fullName evidence="1">Uncharacterized protein</fullName>
    </submittedName>
</protein>
<organism evidence="1 2">
    <name type="scientific">Paralvinella palmiformis</name>
    <dbReference type="NCBI Taxonomy" id="53620"/>
    <lineage>
        <taxon>Eukaryota</taxon>
        <taxon>Metazoa</taxon>
        <taxon>Spiralia</taxon>
        <taxon>Lophotrochozoa</taxon>
        <taxon>Annelida</taxon>
        <taxon>Polychaeta</taxon>
        <taxon>Sedentaria</taxon>
        <taxon>Canalipalpata</taxon>
        <taxon>Terebellida</taxon>
        <taxon>Terebelliformia</taxon>
        <taxon>Alvinellidae</taxon>
        <taxon>Paralvinella</taxon>
    </lineage>
</organism>
<dbReference type="EMBL" id="JAODUP010001253">
    <property type="protein sequence ID" value="KAK2140774.1"/>
    <property type="molecule type" value="Genomic_DNA"/>
</dbReference>
<dbReference type="Proteomes" id="UP001208570">
    <property type="component" value="Unassembled WGS sequence"/>
</dbReference>
<sequence>EQNYLDKTVDLLMLLSQVRDLGNYRNLEPIRKQLQELDVHSPTDEPMAAVCQDCRCGHKSGMITKDAGILYISITKLGNRAPSHNDMELSKYNKSELRRHYRRIKKLFCCHCSKETDFMSHGLEKRLRFDYIYLIIKIVF</sequence>
<evidence type="ECO:0000313" key="1">
    <source>
        <dbReference type="EMBL" id="KAK2140774.1"/>
    </source>
</evidence>
<evidence type="ECO:0000313" key="2">
    <source>
        <dbReference type="Proteomes" id="UP001208570"/>
    </source>
</evidence>
<keyword evidence="2" id="KW-1185">Reference proteome</keyword>